<feature type="transmembrane region" description="Helical" evidence="1">
    <location>
        <begin position="38"/>
        <end position="57"/>
    </location>
</feature>
<dbReference type="EMBL" id="JACIEA010000001">
    <property type="protein sequence ID" value="MBB3943244.1"/>
    <property type="molecule type" value="Genomic_DNA"/>
</dbReference>
<feature type="transmembrane region" description="Helical" evidence="1">
    <location>
        <begin position="187"/>
        <end position="205"/>
    </location>
</feature>
<feature type="transmembrane region" description="Helical" evidence="1">
    <location>
        <begin position="69"/>
        <end position="89"/>
    </location>
</feature>
<sequence length="224" mass="24792">MTIICFSATASFAAGAVLLAVGSIAVRRAHKPDYAYAAIPLLFGIQQVIEGALWLVLAERSSSQQCLTVGYLGFANILWPIYAPLAIWLMERKSAHRKRLLLPLVAGVVTAIFFAHAIATHPIGAEIVRSHIRYRLPHDNEEIMFAFYATATCLAPLLSSYKSVRLLGAVIIASMIATYAFYTMWFASVWCYFAALISMIILLHFPPRHSAIVPCYRSSVNVDR</sequence>
<evidence type="ECO:0000313" key="3">
    <source>
        <dbReference type="Proteomes" id="UP000581447"/>
    </source>
</evidence>
<proteinExistence type="predicted"/>
<feature type="transmembrane region" description="Helical" evidence="1">
    <location>
        <begin position="6"/>
        <end position="26"/>
    </location>
</feature>
<dbReference type="RefSeq" id="WP_183941443.1">
    <property type="nucleotide sequence ID" value="NZ_BAABBG010000002.1"/>
</dbReference>
<dbReference type="AlphaFoldDB" id="A0A840B3W8"/>
<gene>
    <name evidence="2" type="ORF">GGR91_001466</name>
</gene>
<keyword evidence="1" id="KW-1133">Transmembrane helix</keyword>
<feature type="transmembrane region" description="Helical" evidence="1">
    <location>
        <begin position="101"/>
        <end position="123"/>
    </location>
</feature>
<protein>
    <submittedName>
        <fullName evidence="2">Uncharacterized protein</fullName>
    </submittedName>
</protein>
<dbReference type="Pfam" id="PF20334">
    <property type="entry name" value="DUF6629"/>
    <property type="match status" value="1"/>
</dbReference>
<accession>A0A840B3W8</accession>
<dbReference type="Proteomes" id="UP000581447">
    <property type="component" value="Unassembled WGS sequence"/>
</dbReference>
<keyword evidence="3" id="KW-1185">Reference proteome</keyword>
<organism evidence="2 3">
    <name type="scientific">Sphingorhabdus rigui</name>
    <dbReference type="NCBI Taxonomy" id="1282858"/>
    <lineage>
        <taxon>Bacteria</taxon>
        <taxon>Pseudomonadati</taxon>
        <taxon>Pseudomonadota</taxon>
        <taxon>Alphaproteobacteria</taxon>
        <taxon>Sphingomonadales</taxon>
        <taxon>Sphingomonadaceae</taxon>
        <taxon>Sphingorhabdus</taxon>
    </lineage>
</organism>
<evidence type="ECO:0000313" key="2">
    <source>
        <dbReference type="EMBL" id="MBB3943244.1"/>
    </source>
</evidence>
<name>A0A840B3W8_9SPHN</name>
<dbReference type="InterPro" id="IPR046737">
    <property type="entry name" value="DUF6629"/>
</dbReference>
<keyword evidence="1" id="KW-0472">Membrane</keyword>
<keyword evidence="1" id="KW-0812">Transmembrane</keyword>
<comment type="caution">
    <text evidence="2">The sequence shown here is derived from an EMBL/GenBank/DDBJ whole genome shotgun (WGS) entry which is preliminary data.</text>
</comment>
<evidence type="ECO:0000256" key="1">
    <source>
        <dbReference type="SAM" id="Phobius"/>
    </source>
</evidence>
<reference evidence="2 3" key="1">
    <citation type="submission" date="2020-08" db="EMBL/GenBank/DDBJ databases">
        <title>Genomic Encyclopedia of Type Strains, Phase IV (KMG-IV): sequencing the most valuable type-strain genomes for metagenomic binning, comparative biology and taxonomic classification.</title>
        <authorList>
            <person name="Goeker M."/>
        </authorList>
    </citation>
    <scope>NUCLEOTIDE SEQUENCE [LARGE SCALE GENOMIC DNA]</scope>
    <source>
        <strain evidence="2 3">DSM 29050</strain>
    </source>
</reference>
<feature type="transmembrane region" description="Helical" evidence="1">
    <location>
        <begin position="143"/>
        <end position="159"/>
    </location>
</feature>